<dbReference type="InterPro" id="IPR010093">
    <property type="entry name" value="SinI_DNA-bd"/>
</dbReference>
<evidence type="ECO:0000259" key="1">
    <source>
        <dbReference type="Pfam" id="PF12728"/>
    </source>
</evidence>
<feature type="domain" description="Helix-turn-helix" evidence="1">
    <location>
        <begin position="1"/>
        <end position="49"/>
    </location>
</feature>
<evidence type="ECO:0000313" key="3">
    <source>
        <dbReference type="Proteomes" id="UP000670947"/>
    </source>
</evidence>
<gene>
    <name evidence="2" type="ORF">I8J29_08200</name>
</gene>
<evidence type="ECO:0000313" key="2">
    <source>
        <dbReference type="EMBL" id="MBO7744171.1"/>
    </source>
</evidence>
<dbReference type="SUPFAM" id="SSF46955">
    <property type="entry name" value="Putative DNA-binding domain"/>
    <property type="match status" value="1"/>
</dbReference>
<dbReference type="Pfam" id="PF12728">
    <property type="entry name" value="HTH_17"/>
    <property type="match status" value="1"/>
</dbReference>
<keyword evidence="3" id="KW-1185">Reference proteome</keyword>
<reference evidence="2 3" key="1">
    <citation type="submission" date="2021-03" db="EMBL/GenBank/DDBJ databases">
        <title>Paenibacillus artemisicola MWE-103 whole genome sequence.</title>
        <authorList>
            <person name="Ham Y.J."/>
        </authorList>
    </citation>
    <scope>NUCLEOTIDE SEQUENCE [LARGE SCALE GENOMIC DNA]</scope>
    <source>
        <strain evidence="2 3">MWE-103</strain>
    </source>
</reference>
<dbReference type="NCBIfam" id="TIGR01764">
    <property type="entry name" value="excise"/>
    <property type="match status" value="1"/>
</dbReference>
<proteinExistence type="predicted"/>
<dbReference type="RefSeq" id="WP_208847113.1">
    <property type="nucleotide sequence ID" value="NZ_JAGGDJ010000003.1"/>
</dbReference>
<dbReference type="Gene3D" id="1.10.1660.10">
    <property type="match status" value="1"/>
</dbReference>
<dbReference type="InterPro" id="IPR041657">
    <property type="entry name" value="HTH_17"/>
</dbReference>
<dbReference type="InterPro" id="IPR009061">
    <property type="entry name" value="DNA-bd_dom_put_sf"/>
</dbReference>
<comment type="caution">
    <text evidence="2">The sequence shown here is derived from an EMBL/GenBank/DDBJ whole genome shotgun (WGS) entry which is preliminary data.</text>
</comment>
<accession>A0ABS3W786</accession>
<protein>
    <submittedName>
        <fullName evidence="2">Helix-turn-helix domain-containing protein</fullName>
    </submittedName>
</protein>
<dbReference type="EMBL" id="JAGGDJ010000003">
    <property type="protein sequence ID" value="MBO7744171.1"/>
    <property type="molecule type" value="Genomic_DNA"/>
</dbReference>
<organism evidence="2 3">
    <name type="scientific">Paenibacillus artemisiicola</name>
    <dbReference type="NCBI Taxonomy" id="1172618"/>
    <lineage>
        <taxon>Bacteria</taxon>
        <taxon>Bacillati</taxon>
        <taxon>Bacillota</taxon>
        <taxon>Bacilli</taxon>
        <taxon>Bacillales</taxon>
        <taxon>Paenibacillaceae</taxon>
        <taxon>Paenibacillus</taxon>
    </lineage>
</organism>
<name>A0ABS3W786_9BACL</name>
<dbReference type="Proteomes" id="UP000670947">
    <property type="component" value="Unassembled WGS sequence"/>
</dbReference>
<sequence length="157" mass="17713">MTVREAAETLKVHPRTIYNMIDDGRLKATKNYHGAWEISDEQIDQMLNESIKRGDRAMELGGAIDVLQPLNQNSYKNTFLELIEVAEKAVTAFKSGNARPETIISDFKKVITRLDETDSVSSFIRKVMSLAGTYNDESFESLELLVNVLESRNNKAV</sequence>